<dbReference type="SUPFAM" id="SSF81593">
    <property type="entry name" value="Nucleotidyltransferase substrate binding subunit/domain"/>
    <property type="match status" value="1"/>
</dbReference>
<sequence length="139" mass="16436">MEQDTRWHQRLENYSKALGQLEKAVTLSKERELSDLEEQGLIQAFEFTHELSWNLLKDYLIYQGNSSITGSRDATREAFRLGLISDGENWMEMIKSRNQSSHTYNEGIAEEISSKIIENYHQLFRKLEEKMYELKARNE</sequence>
<dbReference type="RefSeq" id="WP_111611776.1">
    <property type="nucleotide sequence ID" value="NZ_QLLK01000006.1"/>
</dbReference>
<dbReference type="Gene3D" id="1.20.120.330">
    <property type="entry name" value="Nucleotidyltransferases domain 2"/>
    <property type="match status" value="1"/>
</dbReference>
<dbReference type="NCBIfam" id="TIGR01987">
    <property type="entry name" value="HI0074"/>
    <property type="match status" value="1"/>
</dbReference>
<evidence type="ECO:0000313" key="2">
    <source>
        <dbReference type="Proteomes" id="UP000249610"/>
    </source>
</evidence>
<dbReference type="AlphaFoldDB" id="A0A327PAT0"/>
<evidence type="ECO:0000313" key="1">
    <source>
        <dbReference type="EMBL" id="RAI89400.1"/>
    </source>
</evidence>
<comment type="caution">
    <text evidence="1">The sequence shown here is derived from an EMBL/GenBank/DDBJ whole genome shotgun (WGS) entry which is preliminary data.</text>
</comment>
<protein>
    <submittedName>
        <fullName evidence="1">Nucleotidyltransferase substrate binding protein (TIGR01987 family)</fullName>
    </submittedName>
</protein>
<proteinExistence type="predicted"/>
<keyword evidence="1" id="KW-0808">Transferase</keyword>
<dbReference type="OrthoDB" id="9810452at2"/>
<dbReference type="InterPro" id="IPR010235">
    <property type="entry name" value="HepT"/>
</dbReference>
<dbReference type="Pfam" id="PF08780">
    <property type="entry name" value="NTase_sub_bind"/>
    <property type="match status" value="1"/>
</dbReference>
<gene>
    <name evidence="1" type="ORF">LV83_02442</name>
</gene>
<accession>A0A327PAT0</accession>
<dbReference type="EMBL" id="QLLK01000006">
    <property type="protein sequence ID" value="RAI89400.1"/>
    <property type="molecule type" value="Genomic_DNA"/>
</dbReference>
<name>A0A327PAT0_9BACT</name>
<dbReference type="Proteomes" id="UP000249610">
    <property type="component" value="Unassembled WGS sequence"/>
</dbReference>
<keyword evidence="2" id="KW-1185">Reference proteome</keyword>
<reference evidence="1 2" key="1">
    <citation type="submission" date="2018-06" db="EMBL/GenBank/DDBJ databases">
        <title>Genomic Encyclopedia of Archaeal and Bacterial Type Strains, Phase II (KMG-II): from individual species to whole genera.</title>
        <authorList>
            <person name="Goeker M."/>
        </authorList>
    </citation>
    <scope>NUCLEOTIDE SEQUENCE [LARGE SCALE GENOMIC DNA]</scope>
    <source>
        <strain evidence="1 2">DSM 23446</strain>
    </source>
</reference>
<dbReference type="GO" id="GO:0016740">
    <property type="term" value="F:transferase activity"/>
    <property type="evidence" value="ECO:0007669"/>
    <property type="project" value="UniProtKB-KW"/>
</dbReference>
<organism evidence="1 2">
    <name type="scientific">Algoriphagus yeomjeoni</name>
    <dbReference type="NCBI Taxonomy" id="291403"/>
    <lineage>
        <taxon>Bacteria</taxon>
        <taxon>Pseudomonadati</taxon>
        <taxon>Bacteroidota</taxon>
        <taxon>Cytophagia</taxon>
        <taxon>Cytophagales</taxon>
        <taxon>Cyclobacteriaceae</taxon>
        <taxon>Algoriphagus</taxon>
    </lineage>
</organism>